<reference evidence="3" key="3">
    <citation type="submission" date="2025-09" db="UniProtKB">
        <authorList>
            <consortium name="Ensembl"/>
        </authorList>
    </citation>
    <scope>IDENTIFICATION</scope>
</reference>
<keyword evidence="1" id="KW-0175">Coiled coil</keyword>
<proteinExistence type="predicted"/>
<evidence type="ECO:0000313" key="4">
    <source>
        <dbReference type="Proteomes" id="UP000694554"/>
    </source>
</evidence>
<dbReference type="AlphaFoldDB" id="A0A8C9CSA2"/>
<dbReference type="PANTHER" id="PTHR14845:SF4">
    <property type="entry name" value="COILED-COIL DOMAIN-CONTAINING PROTEIN 166"/>
    <property type="match status" value="1"/>
</dbReference>
<dbReference type="Proteomes" id="UP000694554">
    <property type="component" value="Chromosome 17"/>
</dbReference>
<protein>
    <recommendedName>
        <fullName evidence="5">DUF4515 domain-containing protein</fullName>
    </recommendedName>
</protein>
<organism evidence="3 4">
    <name type="scientific">Phocoena sinus</name>
    <name type="common">Vaquita</name>
    <dbReference type="NCBI Taxonomy" id="42100"/>
    <lineage>
        <taxon>Eukaryota</taxon>
        <taxon>Metazoa</taxon>
        <taxon>Chordata</taxon>
        <taxon>Craniata</taxon>
        <taxon>Vertebrata</taxon>
        <taxon>Euteleostomi</taxon>
        <taxon>Mammalia</taxon>
        <taxon>Eutheria</taxon>
        <taxon>Laurasiatheria</taxon>
        <taxon>Artiodactyla</taxon>
        <taxon>Whippomorpha</taxon>
        <taxon>Cetacea</taxon>
        <taxon>Odontoceti</taxon>
        <taxon>Phocoenidae</taxon>
        <taxon>Phocoena</taxon>
    </lineage>
</organism>
<gene>
    <name evidence="3" type="primary">CCDC166</name>
</gene>
<feature type="compositionally biased region" description="Low complexity" evidence="2">
    <location>
        <begin position="220"/>
        <end position="233"/>
    </location>
</feature>
<dbReference type="PANTHER" id="PTHR14845">
    <property type="entry name" value="COILED-COIL DOMAIN-CONTAINING 166"/>
    <property type="match status" value="1"/>
</dbReference>
<feature type="coiled-coil region" evidence="1">
    <location>
        <begin position="30"/>
        <end position="71"/>
    </location>
</feature>
<reference evidence="3" key="1">
    <citation type="submission" date="2019-08" db="EMBL/GenBank/DDBJ databases">
        <title>Phocoena sinus (Vaquita) genome, mPhoSin1, primary haplotype.</title>
        <authorList>
            <person name="Morin P."/>
            <person name="Mountcastle J."/>
            <person name="Fungtammasan C."/>
            <person name="Rhie A."/>
            <person name="Rojas-Bracho L."/>
            <person name="Smith C.R."/>
            <person name="Taylor B.L."/>
            <person name="Gulland F.M.D."/>
            <person name="Musser W."/>
            <person name="Houck M."/>
            <person name="Haase B."/>
            <person name="Paez S."/>
            <person name="Howe K."/>
            <person name="Torrance J."/>
            <person name="Formenti G."/>
            <person name="Phillippy A."/>
            <person name="Ryder O."/>
            <person name="Jarvis E.D."/>
            <person name="Fedrigo O."/>
        </authorList>
    </citation>
    <scope>NUCLEOTIDE SEQUENCE [LARGE SCALE GENOMIC DNA]</scope>
</reference>
<feature type="compositionally biased region" description="Basic residues" evidence="2">
    <location>
        <begin position="241"/>
        <end position="252"/>
    </location>
</feature>
<feature type="region of interest" description="Disordered" evidence="2">
    <location>
        <begin position="145"/>
        <end position="190"/>
    </location>
</feature>
<name>A0A8C9CSA2_PHOSS</name>
<evidence type="ECO:0008006" key="5">
    <source>
        <dbReference type="Google" id="ProtNLM"/>
    </source>
</evidence>
<feature type="region of interest" description="Disordered" evidence="2">
    <location>
        <begin position="1"/>
        <end position="28"/>
    </location>
</feature>
<accession>A0A8C9CSA2</accession>
<evidence type="ECO:0000313" key="3">
    <source>
        <dbReference type="Ensembl" id="ENSPSNP00000025333.1"/>
    </source>
</evidence>
<dbReference type="GeneTree" id="ENSGT00940000154427"/>
<feature type="region of interest" description="Disordered" evidence="2">
    <location>
        <begin position="208"/>
        <end position="281"/>
    </location>
</feature>
<feature type="compositionally biased region" description="Low complexity" evidence="2">
    <location>
        <begin position="255"/>
        <end position="281"/>
    </location>
</feature>
<feature type="compositionally biased region" description="Low complexity" evidence="2">
    <location>
        <begin position="173"/>
        <end position="190"/>
    </location>
</feature>
<dbReference type="Ensembl" id="ENSPSNT00000028477.1">
    <property type="protein sequence ID" value="ENSPSNP00000025333.1"/>
    <property type="gene ID" value="ENSPSNG00000018485.1"/>
</dbReference>
<evidence type="ECO:0000256" key="2">
    <source>
        <dbReference type="SAM" id="MobiDB-lite"/>
    </source>
</evidence>
<keyword evidence="4" id="KW-1185">Reference proteome</keyword>
<reference evidence="3" key="2">
    <citation type="submission" date="2025-08" db="UniProtKB">
        <authorList>
            <consortium name="Ensembl"/>
        </authorList>
    </citation>
    <scope>IDENTIFICATION</scope>
</reference>
<evidence type="ECO:0000256" key="1">
    <source>
        <dbReference type="SAM" id="Coils"/>
    </source>
</evidence>
<sequence length="281" mass="29434">MVPKRKRWPSAGGRSGAAGEGTEPPLSESAHYLQREYKLLSEQLDACEERVDQVLQENAFLDCEAQRLREENRLYASYVSTRAQRCANAIVRLEEQNRVDLTQIHRQRAELASLYRRREEGVCAQLLEMETRAAQMARQVQELQPYKASTRPRGRAGRGQGEVGARRGPELTRGPAAGAAAGAAGPDTGAGARAAAYARGAHAAAPSHEAVFPGGQSSLRARGAPARAVPGAARGAGGGARAHRAHTGHQRGQRAPAAGAAAAATPGPGAARHAAPVAGAA</sequence>